<name>A0ABW0D329_STRFI</name>
<keyword evidence="8" id="KW-1185">Reference proteome</keyword>
<proteinExistence type="inferred from homology"/>
<evidence type="ECO:0000313" key="8">
    <source>
        <dbReference type="Proteomes" id="UP001596156"/>
    </source>
</evidence>
<dbReference type="InterPro" id="IPR001207">
    <property type="entry name" value="Transposase_mutator"/>
</dbReference>
<sequence>MVFSRHAARQDWEKTAKALRPVCTAPAEEAALERFMEFTDAWGGKHPAIVRRREAAWGEFVPFLRFDVEMQDRLHHQRDREHRRTDPRGRPGPGPLPHRPAALTCVHPAVRCPGPTGTGRKRRTVHRKAALQAFGIAFDGRLTAGRR</sequence>
<keyword evidence="3" id="KW-0815">Transposition</keyword>
<dbReference type="EMBL" id="JBHSKL010000003">
    <property type="protein sequence ID" value="MFC5223585.1"/>
    <property type="molecule type" value="Genomic_DNA"/>
</dbReference>
<dbReference type="Pfam" id="PF00872">
    <property type="entry name" value="Transposase_mut"/>
    <property type="match status" value="1"/>
</dbReference>
<comment type="function">
    <text evidence="1">Required for the transposition of the insertion element.</text>
</comment>
<evidence type="ECO:0000256" key="5">
    <source>
        <dbReference type="ARBA" id="ARBA00023172"/>
    </source>
</evidence>
<evidence type="ECO:0000256" key="2">
    <source>
        <dbReference type="ARBA" id="ARBA00010961"/>
    </source>
</evidence>
<accession>A0ABW0D329</accession>
<feature type="compositionally biased region" description="Basic and acidic residues" evidence="6">
    <location>
        <begin position="74"/>
        <end position="89"/>
    </location>
</feature>
<keyword evidence="5" id="KW-0233">DNA recombination</keyword>
<comment type="caution">
    <text evidence="7">The sequence shown here is derived from an EMBL/GenBank/DDBJ whole genome shotgun (WGS) entry which is preliminary data.</text>
</comment>
<evidence type="ECO:0000256" key="4">
    <source>
        <dbReference type="ARBA" id="ARBA00023125"/>
    </source>
</evidence>
<gene>
    <name evidence="7" type="ORF">ACFPN6_03000</name>
</gene>
<dbReference type="Proteomes" id="UP001596156">
    <property type="component" value="Unassembled WGS sequence"/>
</dbReference>
<comment type="similarity">
    <text evidence="2">Belongs to the transposase mutator family.</text>
</comment>
<evidence type="ECO:0000313" key="7">
    <source>
        <dbReference type="EMBL" id="MFC5223585.1"/>
    </source>
</evidence>
<evidence type="ECO:0000256" key="3">
    <source>
        <dbReference type="ARBA" id="ARBA00022578"/>
    </source>
</evidence>
<feature type="region of interest" description="Disordered" evidence="6">
    <location>
        <begin position="74"/>
        <end position="101"/>
    </location>
</feature>
<evidence type="ECO:0000256" key="1">
    <source>
        <dbReference type="ARBA" id="ARBA00002190"/>
    </source>
</evidence>
<organism evidence="7 8">
    <name type="scientific">Streptomyces fimbriatus</name>
    <dbReference type="NCBI Taxonomy" id="68197"/>
    <lineage>
        <taxon>Bacteria</taxon>
        <taxon>Bacillati</taxon>
        <taxon>Actinomycetota</taxon>
        <taxon>Actinomycetes</taxon>
        <taxon>Kitasatosporales</taxon>
        <taxon>Streptomycetaceae</taxon>
        <taxon>Streptomyces</taxon>
    </lineage>
</organism>
<evidence type="ECO:0000256" key="6">
    <source>
        <dbReference type="SAM" id="MobiDB-lite"/>
    </source>
</evidence>
<keyword evidence="4" id="KW-0238">DNA-binding</keyword>
<reference evidence="8" key="1">
    <citation type="journal article" date="2019" name="Int. J. Syst. Evol. Microbiol.">
        <title>The Global Catalogue of Microorganisms (GCM) 10K type strain sequencing project: providing services to taxonomists for standard genome sequencing and annotation.</title>
        <authorList>
            <consortium name="The Broad Institute Genomics Platform"/>
            <consortium name="The Broad Institute Genome Sequencing Center for Infectious Disease"/>
            <person name="Wu L."/>
            <person name="Ma J."/>
        </authorList>
    </citation>
    <scope>NUCLEOTIDE SEQUENCE [LARGE SCALE GENOMIC DNA]</scope>
    <source>
        <strain evidence="8">CCM 8479</strain>
    </source>
</reference>
<protein>
    <submittedName>
        <fullName evidence="7">Transposase</fullName>
    </submittedName>
</protein>